<comment type="caution">
    <text evidence="2">The sequence shown here is derived from an EMBL/GenBank/DDBJ whole genome shotgun (WGS) entry which is preliminary data.</text>
</comment>
<feature type="domain" description="Transcriptional coactivator p15 (PC4) C-terminal" evidence="1">
    <location>
        <begin position="19"/>
        <end position="66"/>
    </location>
</feature>
<dbReference type="Pfam" id="PF02229">
    <property type="entry name" value="PC4"/>
    <property type="match status" value="1"/>
</dbReference>
<dbReference type="EMBL" id="NGKU01000001">
    <property type="protein sequence ID" value="OTN77970.1"/>
    <property type="molecule type" value="Genomic_DNA"/>
</dbReference>
<reference evidence="2 3" key="1">
    <citation type="submission" date="2017-05" db="EMBL/GenBank/DDBJ databases">
        <title>The Genome Sequence of Enterococcus sp. 8G7_MSG3316.</title>
        <authorList>
            <consortium name="The Broad Institute Genomics Platform"/>
            <consortium name="The Broad Institute Genomic Center for Infectious Diseases"/>
            <person name="Earl A."/>
            <person name="Manson A."/>
            <person name="Schwartman J."/>
            <person name="Gilmore M."/>
            <person name="Abouelleil A."/>
            <person name="Cao P."/>
            <person name="Chapman S."/>
            <person name="Cusick C."/>
            <person name="Shea T."/>
            <person name="Young S."/>
            <person name="Neafsey D."/>
            <person name="Nusbaum C."/>
            <person name="Birren B."/>
        </authorList>
    </citation>
    <scope>NUCLEOTIDE SEQUENCE [LARGE SCALE GENOMIC DNA]</scope>
    <source>
        <strain evidence="2 3">8G7_MSG3316</strain>
    </source>
</reference>
<protein>
    <recommendedName>
        <fullName evidence="1">Transcriptional coactivator p15 (PC4) C-terminal domain-containing protein</fullName>
    </recommendedName>
</protein>
<dbReference type="RefSeq" id="WP_086275918.1">
    <property type="nucleotide sequence ID" value="NZ_NGKU01000001.1"/>
</dbReference>
<dbReference type="GO" id="GO:0006355">
    <property type="term" value="P:regulation of DNA-templated transcription"/>
    <property type="evidence" value="ECO:0007669"/>
    <property type="project" value="InterPro"/>
</dbReference>
<dbReference type="STRING" id="1834191.A5886_003071"/>
<name>A0A242AAQ8_9ENTE</name>
<dbReference type="InterPro" id="IPR003173">
    <property type="entry name" value="PC4_C"/>
</dbReference>
<dbReference type="AlphaFoldDB" id="A0A242AAQ8"/>
<evidence type="ECO:0000259" key="1">
    <source>
        <dbReference type="Pfam" id="PF02229"/>
    </source>
</evidence>
<organism evidence="2 3">
    <name type="scientific">Candidatus Enterococcus testudinis</name>
    <dbReference type="NCBI Taxonomy" id="1834191"/>
    <lineage>
        <taxon>Bacteria</taxon>
        <taxon>Bacillati</taxon>
        <taxon>Bacillota</taxon>
        <taxon>Bacilli</taxon>
        <taxon>Lactobacillales</taxon>
        <taxon>Enterococcaceae</taxon>
        <taxon>Enterococcus</taxon>
    </lineage>
</organism>
<evidence type="ECO:0000313" key="3">
    <source>
        <dbReference type="Proteomes" id="UP000195043"/>
    </source>
</evidence>
<dbReference type="OrthoDB" id="7067273at2"/>
<proteinExistence type="predicted"/>
<dbReference type="InterPro" id="IPR017154">
    <property type="entry name" value="PC4-like"/>
</dbReference>
<dbReference type="GO" id="GO:0003677">
    <property type="term" value="F:DNA binding"/>
    <property type="evidence" value="ECO:0007669"/>
    <property type="project" value="InterPro"/>
</dbReference>
<gene>
    <name evidence="2" type="ORF">A5886_003071</name>
</gene>
<dbReference type="Proteomes" id="UP000195043">
    <property type="component" value="Unassembled WGS sequence"/>
</dbReference>
<accession>A0A242AAQ8</accession>
<evidence type="ECO:0000313" key="2">
    <source>
        <dbReference type="EMBL" id="OTN77970.1"/>
    </source>
</evidence>
<dbReference type="PIRSF" id="PIRSF037246">
    <property type="entry name" value="UCP037246"/>
    <property type="match status" value="1"/>
</dbReference>
<keyword evidence="3" id="KW-1185">Reference proteome</keyword>
<dbReference type="Gene3D" id="2.30.31.70">
    <property type="match status" value="1"/>
</dbReference>
<sequence length="71" mass="8211">MDKFSYEIVEEIAVLSENPKGWRKELNLVSWSGRPPKFDLRDWAPDHEKMGKGITLSNEEFEGLKKTLSAM</sequence>